<reference evidence="3 4" key="1">
    <citation type="journal article" date="2014" name="Am. J. Bot.">
        <title>Genome assembly and annotation for red clover (Trifolium pratense; Fabaceae).</title>
        <authorList>
            <person name="Istvanek J."/>
            <person name="Jaros M."/>
            <person name="Krenek A."/>
            <person name="Repkova J."/>
        </authorList>
    </citation>
    <scope>NUCLEOTIDE SEQUENCE [LARGE SCALE GENOMIC DNA]</scope>
    <source>
        <strain evidence="4">cv. Tatra</strain>
        <tissue evidence="3">Young leaves</tissue>
    </source>
</reference>
<dbReference type="Proteomes" id="UP000236291">
    <property type="component" value="Unassembled WGS sequence"/>
</dbReference>
<sequence>MDYINTSHPNFIGGSKALEAAAQQTKSSTVSLPVSKLKDAVEPDKGSASERSVKSRAILARHANGGMVDHGVRAASDIDKVVHSGSTGGSSWGISSIFGGGDNRVTVKENTNSKPHNDPVQSVQSSSIIHLREPPAVLRSSERSSDTLAVQITATKLLLRSYYEIVRKNVEDFVPKAIMHFL</sequence>
<dbReference type="Gene3D" id="1.20.120.1240">
    <property type="entry name" value="Dynamin, middle domain"/>
    <property type="match status" value="1"/>
</dbReference>
<dbReference type="ExpressionAtlas" id="A0A2K3LJ40">
    <property type="expression patterns" value="baseline"/>
</dbReference>
<gene>
    <name evidence="3" type="ORF">L195_g034536</name>
</gene>
<name>A0A2K3LJ40_TRIPR</name>
<evidence type="ECO:0000313" key="4">
    <source>
        <dbReference type="Proteomes" id="UP000236291"/>
    </source>
</evidence>
<dbReference type="InterPro" id="IPR020850">
    <property type="entry name" value="GED_dom"/>
</dbReference>
<feature type="compositionally biased region" description="Polar residues" evidence="1">
    <location>
        <begin position="108"/>
        <end position="127"/>
    </location>
</feature>
<dbReference type="Pfam" id="PF02212">
    <property type="entry name" value="GED"/>
    <property type="match status" value="1"/>
</dbReference>
<dbReference type="AlphaFoldDB" id="A0A2K3LJ40"/>
<evidence type="ECO:0000256" key="1">
    <source>
        <dbReference type="SAM" id="MobiDB-lite"/>
    </source>
</evidence>
<dbReference type="GO" id="GO:0005525">
    <property type="term" value="F:GTP binding"/>
    <property type="evidence" value="ECO:0007669"/>
    <property type="project" value="InterPro"/>
</dbReference>
<dbReference type="STRING" id="57577.A0A2K3LJ40"/>
<accession>A0A2K3LJ40</accession>
<feature type="non-terminal residue" evidence="3">
    <location>
        <position position="182"/>
    </location>
</feature>
<evidence type="ECO:0000259" key="2">
    <source>
        <dbReference type="PROSITE" id="PS51388"/>
    </source>
</evidence>
<feature type="region of interest" description="Disordered" evidence="1">
    <location>
        <begin position="103"/>
        <end position="127"/>
    </location>
</feature>
<evidence type="ECO:0000313" key="3">
    <source>
        <dbReference type="EMBL" id="PNX78558.1"/>
    </source>
</evidence>
<dbReference type="PROSITE" id="PS51388">
    <property type="entry name" value="GED"/>
    <property type="match status" value="1"/>
</dbReference>
<dbReference type="GO" id="GO:0003924">
    <property type="term" value="F:GTPase activity"/>
    <property type="evidence" value="ECO:0007669"/>
    <property type="project" value="InterPro"/>
</dbReference>
<dbReference type="EMBL" id="ASHM01034332">
    <property type="protein sequence ID" value="PNX78558.1"/>
    <property type="molecule type" value="Genomic_DNA"/>
</dbReference>
<organism evidence="3 4">
    <name type="scientific">Trifolium pratense</name>
    <name type="common">Red clover</name>
    <dbReference type="NCBI Taxonomy" id="57577"/>
    <lineage>
        <taxon>Eukaryota</taxon>
        <taxon>Viridiplantae</taxon>
        <taxon>Streptophyta</taxon>
        <taxon>Embryophyta</taxon>
        <taxon>Tracheophyta</taxon>
        <taxon>Spermatophyta</taxon>
        <taxon>Magnoliopsida</taxon>
        <taxon>eudicotyledons</taxon>
        <taxon>Gunneridae</taxon>
        <taxon>Pentapetalae</taxon>
        <taxon>rosids</taxon>
        <taxon>fabids</taxon>
        <taxon>Fabales</taxon>
        <taxon>Fabaceae</taxon>
        <taxon>Papilionoideae</taxon>
        <taxon>50 kb inversion clade</taxon>
        <taxon>NPAAA clade</taxon>
        <taxon>Hologalegina</taxon>
        <taxon>IRL clade</taxon>
        <taxon>Trifolieae</taxon>
        <taxon>Trifolium</taxon>
    </lineage>
</organism>
<feature type="domain" description="GED" evidence="2">
    <location>
        <begin position="152"/>
        <end position="182"/>
    </location>
</feature>
<protein>
    <submittedName>
        <fullName evidence="3">Dynamin-related protein 3a-like</fullName>
    </submittedName>
</protein>
<reference evidence="3 4" key="2">
    <citation type="journal article" date="2017" name="Front. Plant Sci.">
        <title>Gene Classification and Mining of Molecular Markers Useful in Red Clover (Trifolium pratense) Breeding.</title>
        <authorList>
            <person name="Istvanek J."/>
            <person name="Dluhosova J."/>
            <person name="Dluhos P."/>
            <person name="Patkova L."/>
            <person name="Nedelnik J."/>
            <person name="Repkova J."/>
        </authorList>
    </citation>
    <scope>NUCLEOTIDE SEQUENCE [LARGE SCALE GENOMIC DNA]</scope>
    <source>
        <strain evidence="4">cv. Tatra</strain>
        <tissue evidence="3">Young leaves</tissue>
    </source>
</reference>
<comment type="caution">
    <text evidence="3">The sequence shown here is derived from an EMBL/GenBank/DDBJ whole genome shotgun (WGS) entry which is preliminary data.</text>
</comment>
<dbReference type="InterPro" id="IPR003130">
    <property type="entry name" value="GED"/>
</dbReference>
<proteinExistence type="predicted"/>